<dbReference type="EMBL" id="JAHWYN010000009">
    <property type="protein sequence ID" value="MBW4361113.1"/>
    <property type="molecule type" value="Genomic_DNA"/>
</dbReference>
<evidence type="ECO:0000313" key="5">
    <source>
        <dbReference type="EMBL" id="MBW4361113.1"/>
    </source>
</evidence>
<accession>A0ABS6XZ60</accession>
<gene>
    <name evidence="5" type="ORF">KZH69_11515</name>
</gene>
<proteinExistence type="predicted"/>
<organism evidence="5 6">
    <name type="scientific">Flavobacterium taihuense</name>
    <dbReference type="NCBI Taxonomy" id="2857508"/>
    <lineage>
        <taxon>Bacteria</taxon>
        <taxon>Pseudomonadati</taxon>
        <taxon>Bacteroidota</taxon>
        <taxon>Flavobacteriia</taxon>
        <taxon>Flavobacteriales</taxon>
        <taxon>Flavobacteriaceae</taxon>
        <taxon>Flavobacterium</taxon>
    </lineage>
</organism>
<feature type="chain" id="PRO_5045920708" description="Ig-like domain-containing protein" evidence="3">
    <location>
        <begin position="21"/>
        <end position="1623"/>
    </location>
</feature>
<keyword evidence="2" id="KW-1015">Disulfide bond</keyword>
<reference evidence="5 6" key="1">
    <citation type="submission" date="2021-07" db="EMBL/GenBank/DDBJ databases">
        <title>Flavobacterium sp. nov. isolated from sediment on the Taihu Lake.</title>
        <authorList>
            <person name="Qu J.-H."/>
        </authorList>
    </citation>
    <scope>NUCLEOTIDE SEQUENCE [LARGE SCALE GENOMIC DNA]</scope>
    <source>
        <strain evidence="5 6">NAS39</strain>
    </source>
</reference>
<sequence>MKKNLLLIIVLLFIAQKSFGQSASSYAFTAVQGSYISLTGVPGVVDSSLGATADTGVSTSITLPFAFTFAGTSYSAIKVSPNGWLSFGAAAVTDAQNSVNSLVNAGVAKPVLFPLWDDLMCTVKPRYVTTGIFPHRRFKVEWSQQKWDAQSSGDVVSFQIWFFETTNVIEFLYNQGATAIMNGSGGASIGICDANGKYLTLNNSGSAPTADYNTFTSNISTKPATGQIYRFTPPPATGLEASKYCFSTTTATYQILAGATDVVGITASEDDAISTAVTLQFPFAFGGNVYTDVRVSSNGWLSFGSATVTAAQNYTNTVANASVSKPILMPLWDDLRCTVKPRYSTTGVAPNRIFKLEWYKQKWDYQNMGDVISFQVWLYEGSNRIEYIYNQGAAAVTNASATIGIYDANSNYLTLSNSGTSPTAQTGTFTSNIATKPASGQVYQFTPPPIISYPGNAYIAIGKVGVTQTGATGGTYTSSPPGLILNSSTGEVNLATSAGGTYTIVYTVAGCSNATAVMTIFPLLPVPTATVTEASCASGTDGAITVTNMNNAVKFIRADNDYIDLGSPLLSNKSAFTIEGWIKFNIADVTGRMSLFGQNDAIEFGFANSTTIELWTAATGVVTAALPASLGDGAWHHIAVVGNGSIIKIYLNGASVAVTGGVVTTANYGSSSSNAKIGSGVYNATGDSFTGQVMKLGLFSTALSAVEITYKAIGPTTYSGYEAGIIAGYNFFIGSGTTLFSYPSGNNGTFQNTPEWIDPYNYYWQKIGDATFSATTKNLTNLSPGDYKVTVSLIGVSSPNAAIFTVGSAPVVTALAGSGANCTNTFTANWTASAGTISYSLDVATDNGFTTFVSGFNDFSVGNVTSYVVTGLPPGNIYYRVHKHSSCGESAYSNVITYATLQINSPTAIDATAVLCNGFTANWNTVSGATAYYLDISTNSAFSTFVSGFNNLSVGNVTSLTVSSLASGFTYYYRVRSYNVTCGTVAAPSNIIAVIISTGPTGPIVGSIQQITCALPGGSVALSGLPTGSWTLNFNSGESYSGSGGTITIPGLASGTYTCAVSEGVCFSANSSNIVVNASPISTTSWDGSVWSNGTPTVLKHVVFNGGVSDVFTVGSDLNMCSCQVNTGSIIINSGVVLSIQESLDISSAASLTFENNSSLVQVDDAVVNTGIITYKRIAKPMKNFDFTYWSSPVKDQVLNVLSPNTWPDKYFSYANNKWVAENGNNTMNSAGKGFIVRVPKPDVVYLNGEYWSGATYEQPVQFKGIPYNGIVTIPVQPSQNNLIGNPYPSAVDAKLFMQKNSSVLYGALYFWTHNSTPTKSGGVYKYTSNDYATYNLTGGTVANSGGDVPSGKIAAGQSFFIGSNALGNFEFNNSMRVLGSNSQFFKIFNAKESPSVVENRVWLNLTNDDGVFKQLLVGYVEGATNGLDNLYDGISFNGNAYADFYSFCDSKELSIQGRALPFNQTDEIPLGYKTSLEGTFTISIDHTDGAFVNKAVYLEDKVANVIYNLKDGSYSFATLIGEFKDRFVLRYTEKVVLDTASFDSNEKLVIVSVKNHQIKINSFTEMISAVKVYDLRGRLLYENTDISGTEFILQNLAAANQVLIINTQLEKEKWVGNKIIFR</sequence>
<evidence type="ECO:0000259" key="4">
    <source>
        <dbReference type="PROSITE" id="PS50835"/>
    </source>
</evidence>
<dbReference type="SMART" id="SM00560">
    <property type="entry name" value="LamGL"/>
    <property type="match status" value="1"/>
</dbReference>
<evidence type="ECO:0000256" key="3">
    <source>
        <dbReference type="SAM" id="SignalP"/>
    </source>
</evidence>
<dbReference type="InterPro" id="IPR006558">
    <property type="entry name" value="LamG-like"/>
</dbReference>
<feature type="domain" description="Ig-like" evidence="4">
    <location>
        <begin position="988"/>
        <end position="1075"/>
    </location>
</feature>
<dbReference type="InterPro" id="IPR007110">
    <property type="entry name" value="Ig-like_dom"/>
</dbReference>
<name>A0ABS6XZ60_9FLAO</name>
<dbReference type="RefSeq" id="WP_219317596.1">
    <property type="nucleotide sequence ID" value="NZ_JAHWYN010000009.1"/>
</dbReference>
<comment type="caution">
    <text evidence="5">The sequence shown here is derived from an EMBL/GenBank/DDBJ whole genome shotgun (WGS) entry which is preliminary data.</text>
</comment>
<dbReference type="PROSITE" id="PS50835">
    <property type="entry name" value="IG_LIKE"/>
    <property type="match status" value="1"/>
</dbReference>
<keyword evidence="6" id="KW-1185">Reference proteome</keyword>
<evidence type="ECO:0000256" key="1">
    <source>
        <dbReference type="ARBA" id="ARBA00022729"/>
    </source>
</evidence>
<dbReference type="Pfam" id="PF13385">
    <property type="entry name" value="Laminin_G_3"/>
    <property type="match status" value="1"/>
</dbReference>
<evidence type="ECO:0000313" key="6">
    <source>
        <dbReference type="Proteomes" id="UP000812031"/>
    </source>
</evidence>
<evidence type="ECO:0000256" key="2">
    <source>
        <dbReference type="ARBA" id="ARBA00023157"/>
    </source>
</evidence>
<feature type="signal peptide" evidence="3">
    <location>
        <begin position="1"/>
        <end position="20"/>
    </location>
</feature>
<dbReference type="Proteomes" id="UP000812031">
    <property type="component" value="Unassembled WGS sequence"/>
</dbReference>
<keyword evidence="1 3" id="KW-0732">Signal</keyword>
<protein>
    <recommendedName>
        <fullName evidence="4">Ig-like domain-containing protein</fullName>
    </recommendedName>
</protein>